<name>A0A1I5Y8X2_9RHOB</name>
<dbReference type="Gene3D" id="3.60.10.10">
    <property type="entry name" value="Endonuclease/exonuclease/phosphatase"/>
    <property type="match status" value="1"/>
</dbReference>
<keyword evidence="2" id="KW-0255">Endonuclease</keyword>
<keyword evidence="2" id="KW-0540">Nuclease</keyword>
<accession>A0A1I5Y8X2</accession>
<reference evidence="3" key="1">
    <citation type="submission" date="2016-10" db="EMBL/GenBank/DDBJ databases">
        <authorList>
            <person name="Varghese N."/>
            <person name="Submissions S."/>
        </authorList>
    </citation>
    <scope>NUCLEOTIDE SEQUENCE [LARGE SCALE GENOMIC DNA]</scope>
    <source>
        <strain evidence="3">JCM 10271</strain>
    </source>
</reference>
<gene>
    <name evidence="2" type="ORF">SAMN05421853_10551</name>
</gene>
<feature type="domain" description="Endonuclease/exonuclease/phosphatase" evidence="1">
    <location>
        <begin position="20"/>
        <end position="213"/>
    </location>
</feature>
<evidence type="ECO:0000259" key="1">
    <source>
        <dbReference type="Pfam" id="PF03372"/>
    </source>
</evidence>
<dbReference type="SUPFAM" id="SSF56219">
    <property type="entry name" value="DNase I-like"/>
    <property type="match status" value="1"/>
</dbReference>
<keyword evidence="2" id="KW-0269">Exonuclease</keyword>
<organism evidence="2 3">
    <name type="scientific">Roseivivax halotolerans</name>
    <dbReference type="NCBI Taxonomy" id="93684"/>
    <lineage>
        <taxon>Bacteria</taxon>
        <taxon>Pseudomonadati</taxon>
        <taxon>Pseudomonadota</taxon>
        <taxon>Alphaproteobacteria</taxon>
        <taxon>Rhodobacterales</taxon>
        <taxon>Roseobacteraceae</taxon>
        <taxon>Roseivivax</taxon>
    </lineage>
</organism>
<dbReference type="InterPro" id="IPR036691">
    <property type="entry name" value="Endo/exonu/phosph_ase_sf"/>
</dbReference>
<dbReference type="Pfam" id="PF03372">
    <property type="entry name" value="Exo_endo_phos"/>
    <property type="match status" value="1"/>
</dbReference>
<protein>
    <submittedName>
        <fullName evidence="2">Metal-dependent hydrolase, endonuclease/exonuclease/phosphatase family</fullName>
    </submittedName>
</protein>
<dbReference type="GO" id="GO:0004519">
    <property type="term" value="F:endonuclease activity"/>
    <property type="evidence" value="ECO:0007669"/>
    <property type="project" value="UniProtKB-KW"/>
</dbReference>
<proteinExistence type="predicted"/>
<dbReference type="EMBL" id="FOXV01000005">
    <property type="protein sequence ID" value="SFQ40367.1"/>
    <property type="molecule type" value="Genomic_DNA"/>
</dbReference>
<keyword evidence="3" id="KW-1185">Reference proteome</keyword>
<dbReference type="STRING" id="93684.SAMN05421853_10551"/>
<dbReference type="Proteomes" id="UP000243106">
    <property type="component" value="Unassembled WGS sequence"/>
</dbReference>
<sequence length="224" mass="24402">MVDAERTLRVLCDEVCAQCPDVLVLEEADEEARPHRGILDMARLEQETGLRSVHTLPVRRWSGESHGFLGVIVLMAPDFEVEGVTLLDLPGQCHRGAVIVDARRGGVALRLVGTHLSLSQPLRIVQMRTLGQHLARRQSRPLIVCGDLNEWRPWGGMAFSHTVLGLSLRGPAVRTFPVGWPVLPLDRILAGEGARVADARALDGPGIRIASDHRPLLGQVVIGG</sequence>
<evidence type="ECO:0000313" key="3">
    <source>
        <dbReference type="Proteomes" id="UP000243106"/>
    </source>
</evidence>
<dbReference type="AlphaFoldDB" id="A0A1I5Y8X2"/>
<keyword evidence="2" id="KW-0378">Hydrolase</keyword>
<dbReference type="InterPro" id="IPR005135">
    <property type="entry name" value="Endo/exonuclease/phosphatase"/>
</dbReference>
<dbReference type="GO" id="GO:0004527">
    <property type="term" value="F:exonuclease activity"/>
    <property type="evidence" value="ECO:0007669"/>
    <property type="project" value="UniProtKB-KW"/>
</dbReference>
<evidence type="ECO:0000313" key="2">
    <source>
        <dbReference type="EMBL" id="SFQ40367.1"/>
    </source>
</evidence>